<gene>
    <name evidence="1" type="ORF">RFI_10698</name>
</gene>
<evidence type="ECO:0000313" key="2">
    <source>
        <dbReference type="Proteomes" id="UP000023152"/>
    </source>
</evidence>
<dbReference type="AlphaFoldDB" id="X6NKE4"/>
<accession>X6NKE4</accession>
<comment type="caution">
    <text evidence="1">The sequence shown here is derived from an EMBL/GenBank/DDBJ whole genome shotgun (WGS) entry which is preliminary data.</text>
</comment>
<organism evidence="1 2">
    <name type="scientific">Reticulomyxa filosa</name>
    <dbReference type="NCBI Taxonomy" id="46433"/>
    <lineage>
        <taxon>Eukaryota</taxon>
        <taxon>Sar</taxon>
        <taxon>Rhizaria</taxon>
        <taxon>Retaria</taxon>
        <taxon>Foraminifera</taxon>
        <taxon>Monothalamids</taxon>
        <taxon>Reticulomyxidae</taxon>
        <taxon>Reticulomyxa</taxon>
    </lineage>
</organism>
<proteinExistence type="predicted"/>
<dbReference type="Proteomes" id="UP000023152">
    <property type="component" value="Unassembled WGS sequence"/>
</dbReference>
<keyword evidence="2" id="KW-1185">Reference proteome</keyword>
<reference evidence="1 2" key="1">
    <citation type="journal article" date="2013" name="Curr. Biol.">
        <title>The Genome of the Foraminiferan Reticulomyxa filosa.</title>
        <authorList>
            <person name="Glockner G."/>
            <person name="Hulsmann N."/>
            <person name="Schleicher M."/>
            <person name="Noegel A.A."/>
            <person name="Eichinger L."/>
            <person name="Gallinger C."/>
            <person name="Pawlowski J."/>
            <person name="Sierra R."/>
            <person name="Euteneuer U."/>
            <person name="Pillet L."/>
            <person name="Moustafa A."/>
            <person name="Platzer M."/>
            <person name="Groth M."/>
            <person name="Szafranski K."/>
            <person name="Schliwa M."/>
        </authorList>
    </citation>
    <scope>NUCLEOTIDE SEQUENCE [LARGE SCALE GENOMIC DNA]</scope>
</reference>
<dbReference type="EMBL" id="ASPP01007869">
    <property type="protein sequence ID" value="ETO26441.1"/>
    <property type="molecule type" value="Genomic_DNA"/>
</dbReference>
<evidence type="ECO:0000313" key="1">
    <source>
        <dbReference type="EMBL" id="ETO26441.1"/>
    </source>
</evidence>
<protein>
    <submittedName>
        <fullName evidence="1">Uncharacterized protein</fullName>
    </submittedName>
</protein>
<sequence>MGNIHSQELTKEQMHAKLIQTVRRHIERGEYEDFQEALKQLGDPSNKLFPFVASLQRKRKKGLNFVNVKAKALFDWNKRDIYVQIIHLLLQQGADFDLSDEFGHKCTDDIGLLPEITEIFVQYGYRGRFIACLPTTKTAANALAVNIMPTTVQLVTSHEQ</sequence>
<name>X6NKE4_RETFI</name>